<dbReference type="InterPro" id="IPR002213">
    <property type="entry name" value="UDP_glucos_trans"/>
</dbReference>
<dbReference type="EMBL" id="JADEVV010000006">
    <property type="protein sequence ID" value="MBE9252882.1"/>
    <property type="molecule type" value="Genomic_DNA"/>
</dbReference>
<dbReference type="Gene3D" id="3.40.50.2000">
    <property type="entry name" value="Glycogen Phosphorylase B"/>
    <property type="match status" value="2"/>
</dbReference>
<evidence type="ECO:0000313" key="2">
    <source>
        <dbReference type="Proteomes" id="UP000658720"/>
    </source>
</evidence>
<proteinExistence type="predicted"/>
<accession>A0ABR9VNF7</accession>
<sequence>MTHFGLLCPATTGHLNTMLPLGKELQQRGHTVTMFGVLDAQAKTLAAGLDFQAIAVEEFPLGAQIEFMARLGKLSGLKALQCTVAMITKKTEAFFKEAPGVITKAGVEVLLVDQVSQEGGTIADHLGIPFVTICSAVVLNREPTIPPCATPWPYAPNWLGQLRNRLGYALLERATKPITELINDYRHRWNLPRQFSPNDRYSPLAQISQQPAAFEFPRQCLPAHFHFTGPFHSAVGRDVPDFPWDKLNGKPLIYASLGTIQNQLVGTFKTIAEACVGLDAQLAISLGGADLESMPVLPGNPLVVNYAPQLELLQRTALTITHAGLNTTLECLNNAVPMVAIPIANDQPAVAARIAWAGVGEFIPLSKLNVNNLRTALEKVLTEDSYKRKALQLQQAIKTAGGVTKAADIIEQVTAGVIR</sequence>
<name>A0ABR9VNF7_9SYNC</name>
<protein>
    <submittedName>
        <fullName evidence="1">Glycosyltransferase</fullName>
    </submittedName>
</protein>
<dbReference type="Pfam" id="PF00201">
    <property type="entry name" value="UDPGT"/>
    <property type="match status" value="1"/>
</dbReference>
<reference evidence="1 2" key="1">
    <citation type="submission" date="2020-10" db="EMBL/GenBank/DDBJ databases">
        <authorList>
            <person name="Castelo-Branco R."/>
            <person name="Eusebio N."/>
            <person name="Adriana R."/>
            <person name="Vieira A."/>
            <person name="Brugerolle De Fraissinette N."/>
            <person name="Rezende De Castro R."/>
            <person name="Schneider M.P."/>
            <person name="Vasconcelos V."/>
            <person name="Leao P.N."/>
        </authorList>
    </citation>
    <scope>NUCLEOTIDE SEQUENCE [LARGE SCALE GENOMIC DNA]</scope>
    <source>
        <strain evidence="1 2">LEGE 00031</strain>
    </source>
</reference>
<dbReference type="InterPro" id="IPR050426">
    <property type="entry name" value="Glycosyltransferase_28"/>
</dbReference>
<keyword evidence="2" id="KW-1185">Reference proteome</keyword>
<comment type="caution">
    <text evidence="1">The sequence shown here is derived from an EMBL/GenBank/DDBJ whole genome shotgun (WGS) entry which is preliminary data.</text>
</comment>
<dbReference type="Proteomes" id="UP000658720">
    <property type="component" value="Unassembled WGS sequence"/>
</dbReference>
<dbReference type="PANTHER" id="PTHR48050:SF13">
    <property type="entry name" value="STEROL 3-BETA-GLUCOSYLTRANSFERASE UGT80A2"/>
    <property type="match status" value="1"/>
</dbReference>
<dbReference type="CDD" id="cd03784">
    <property type="entry name" value="GT1_Gtf-like"/>
    <property type="match status" value="1"/>
</dbReference>
<dbReference type="RefSeq" id="WP_194018895.1">
    <property type="nucleotide sequence ID" value="NZ_JADEVV010000006.1"/>
</dbReference>
<organism evidence="1 2">
    <name type="scientific">Synechocystis salina LEGE 00031</name>
    <dbReference type="NCBI Taxonomy" id="1828736"/>
    <lineage>
        <taxon>Bacteria</taxon>
        <taxon>Bacillati</taxon>
        <taxon>Cyanobacteriota</taxon>
        <taxon>Cyanophyceae</taxon>
        <taxon>Synechococcales</taxon>
        <taxon>Merismopediaceae</taxon>
        <taxon>Synechocystis</taxon>
    </lineage>
</organism>
<gene>
    <name evidence="1" type="ORF">IQ217_03220</name>
</gene>
<dbReference type="SUPFAM" id="SSF53756">
    <property type="entry name" value="UDP-Glycosyltransferase/glycogen phosphorylase"/>
    <property type="match status" value="1"/>
</dbReference>
<evidence type="ECO:0000313" key="1">
    <source>
        <dbReference type="EMBL" id="MBE9252882.1"/>
    </source>
</evidence>
<dbReference type="PANTHER" id="PTHR48050">
    <property type="entry name" value="STEROL 3-BETA-GLUCOSYLTRANSFERASE"/>
    <property type="match status" value="1"/>
</dbReference>